<feature type="compositionally biased region" description="Polar residues" evidence="1">
    <location>
        <begin position="91"/>
        <end position="107"/>
    </location>
</feature>
<reference evidence="2" key="1">
    <citation type="submission" date="2017-02" db="UniProtKB">
        <authorList>
            <consortium name="WormBaseParasite"/>
        </authorList>
    </citation>
    <scope>IDENTIFICATION</scope>
</reference>
<feature type="compositionally biased region" description="Basic residues" evidence="1">
    <location>
        <begin position="50"/>
        <end position="66"/>
    </location>
</feature>
<sequence>LQESADLQNSTAQQRTKIVELRGNDIEIVEIGENGFVTTSTLDGLEVTKKTKQKKTVKDVKKKSKKDKSTGKKTEKKRKCKETKPIEDNDQQQVIKSATSSHTLSDQSRSDSKHLPSPRELFERFRSFCSRRACSLKRGHKASYVLSKADHLDTISTKSDSKALRLANWLNIGKRNGAITKDQGRVRTIIPEMPSLNTAESLPIRYRSTDCM</sequence>
<accession>A0A0M3KDH7</accession>
<proteinExistence type="predicted"/>
<organism evidence="2">
    <name type="scientific">Anisakis simplex</name>
    <name type="common">Herring worm</name>
    <dbReference type="NCBI Taxonomy" id="6269"/>
    <lineage>
        <taxon>Eukaryota</taxon>
        <taxon>Metazoa</taxon>
        <taxon>Ecdysozoa</taxon>
        <taxon>Nematoda</taxon>
        <taxon>Chromadorea</taxon>
        <taxon>Rhabditida</taxon>
        <taxon>Spirurina</taxon>
        <taxon>Ascaridomorpha</taxon>
        <taxon>Ascaridoidea</taxon>
        <taxon>Anisakidae</taxon>
        <taxon>Anisakis</taxon>
        <taxon>Anisakis simplex complex</taxon>
    </lineage>
</organism>
<evidence type="ECO:0000313" key="2">
    <source>
        <dbReference type="WBParaSite" id="ASIM_0001903001-mRNA-1"/>
    </source>
</evidence>
<feature type="region of interest" description="Disordered" evidence="1">
    <location>
        <begin position="50"/>
        <end position="117"/>
    </location>
</feature>
<dbReference type="WBParaSite" id="ASIM_0001903001-mRNA-1">
    <property type="protein sequence ID" value="ASIM_0001903001-mRNA-1"/>
    <property type="gene ID" value="ASIM_0001903001"/>
</dbReference>
<name>A0A0M3KDH7_ANISI</name>
<evidence type="ECO:0000256" key="1">
    <source>
        <dbReference type="SAM" id="MobiDB-lite"/>
    </source>
</evidence>
<dbReference type="AlphaFoldDB" id="A0A0M3KDH7"/>
<protein>
    <submittedName>
        <fullName evidence="2">SUI1 domain-containing protein</fullName>
    </submittedName>
</protein>